<name>A0AAN5CJ94_9BILA</name>
<evidence type="ECO:0000313" key="2">
    <source>
        <dbReference type="EMBL" id="GMR45468.1"/>
    </source>
</evidence>
<feature type="non-terminal residue" evidence="2">
    <location>
        <position position="1"/>
    </location>
</feature>
<dbReference type="EMBL" id="BTRK01000004">
    <property type="protein sequence ID" value="GMR45468.1"/>
    <property type="molecule type" value="Genomic_DNA"/>
</dbReference>
<proteinExistence type="predicted"/>
<reference evidence="3" key="1">
    <citation type="submission" date="2022-10" db="EMBL/GenBank/DDBJ databases">
        <title>Genome assembly of Pristionchus species.</title>
        <authorList>
            <person name="Yoshida K."/>
            <person name="Sommer R.J."/>
        </authorList>
    </citation>
    <scope>NUCLEOTIDE SEQUENCE [LARGE SCALE GENOMIC DNA]</scope>
    <source>
        <strain evidence="3">RS5460</strain>
    </source>
</reference>
<comment type="caution">
    <text evidence="2">The sequence shown here is derived from an EMBL/GenBank/DDBJ whole genome shotgun (WGS) entry which is preliminary data.</text>
</comment>
<organism evidence="2 3">
    <name type="scientific">Pristionchus mayeri</name>
    <dbReference type="NCBI Taxonomy" id="1317129"/>
    <lineage>
        <taxon>Eukaryota</taxon>
        <taxon>Metazoa</taxon>
        <taxon>Ecdysozoa</taxon>
        <taxon>Nematoda</taxon>
        <taxon>Chromadorea</taxon>
        <taxon>Rhabditida</taxon>
        <taxon>Rhabditina</taxon>
        <taxon>Diplogasteromorpha</taxon>
        <taxon>Diplogasteroidea</taxon>
        <taxon>Neodiplogasteridae</taxon>
        <taxon>Pristionchus</taxon>
    </lineage>
</organism>
<feature type="compositionally biased region" description="Basic and acidic residues" evidence="1">
    <location>
        <begin position="71"/>
        <end position="85"/>
    </location>
</feature>
<feature type="compositionally biased region" description="Basic and acidic residues" evidence="1">
    <location>
        <begin position="15"/>
        <end position="33"/>
    </location>
</feature>
<feature type="region of interest" description="Disordered" evidence="1">
    <location>
        <begin position="1"/>
        <end position="33"/>
    </location>
</feature>
<dbReference type="Proteomes" id="UP001328107">
    <property type="component" value="Unassembled WGS sequence"/>
</dbReference>
<accession>A0AAN5CJ94</accession>
<evidence type="ECO:0000256" key="1">
    <source>
        <dbReference type="SAM" id="MobiDB-lite"/>
    </source>
</evidence>
<dbReference type="PANTHER" id="PTHR38608">
    <property type="entry name" value="PROTEIN CBG07207"/>
    <property type="match status" value="1"/>
</dbReference>
<keyword evidence="3" id="KW-1185">Reference proteome</keyword>
<gene>
    <name evidence="2" type="ORF">PMAYCL1PPCAC_15663</name>
</gene>
<evidence type="ECO:0000313" key="3">
    <source>
        <dbReference type="Proteomes" id="UP001328107"/>
    </source>
</evidence>
<dbReference type="PANTHER" id="PTHR38608:SF2">
    <property type="entry name" value="SIGNAL PEPTIDE PROTEIN"/>
    <property type="match status" value="1"/>
</dbReference>
<sequence>YASNPGKSVQQSSAEDTKALTGPKEKRQTSYTHDGRLVVDGKIVKGKEAASLWTGVLLRTAIKKMPLVNGEKVKDKEKREEREEITPSNEPIITTAPPPRKKSSQEESSQ</sequence>
<feature type="region of interest" description="Disordered" evidence="1">
    <location>
        <begin position="68"/>
        <end position="110"/>
    </location>
</feature>
<protein>
    <submittedName>
        <fullName evidence="2">Uncharacterized protein</fullName>
    </submittedName>
</protein>
<dbReference type="AlphaFoldDB" id="A0AAN5CJ94"/>
<feature type="compositionally biased region" description="Polar residues" evidence="1">
    <location>
        <begin position="1"/>
        <end position="14"/>
    </location>
</feature>